<feature type="region of interest" description="Disordered" evidence="1">
    <location>
        <begin position="74"/>
        <end position="105"/>
    </location>
</feature>
<organism evidence="2 3">
    <name type="scientific">Xanthomonas chitinilytica</name>
    <dbReference type="NCBI Taxonomy" id="2989819"/>
    <lineage>
        <taxon>Bacteria</taxon>
        <taxon>Pseudomonadati</taxon>
        <taxon>Pseudomonadota</taxon>
        <taxon>Gammaproteobacteria</taxon>
        <taxon>Lysobacterales</taxon>
        <taxon>Lysobacteraceae</taxon>
        <taxon>Xanthomonas</taxon>
    </lineage>
</organism>
<gene>
    <name evidence="2" type="ORF">OK345_10995</name>
</gene>
<proteinExistence type="predicted"/>
<dbReference type="EMBL" id="JAPCHY010000008">
    <property type="protein sequence ID" value="MCW4473030.1"/>
    <property type="molecule type" value="Genomic_DNA"/>
</dbReference>
<sequence length="319" mass="33784">MACGSAGGVPTGQGSGVRRRDPGGETMARVSGCLVAAAMLALLGQLLLQMPQASPSGTEQRMRLRFVARVPPAAPVPMDAQPRRQSPDAPVGGVPPIAIPPPAAPPLTTPPHGSQRLFDEDGRVQIPDAATDAGSVLRTPGSPVFERRDPLARGVGERATADLFSRSAAGTRQSRAQRWIYGDDVQHADARPPPEVRFNPALHERRADLGREASGDAEPVAPIAFEKAPGLEGEASRRIRAAIGALESRHPRCAPAQLRTWMAPVLAPLDELQRVEYAYAHGADPVMAAHTLPRAADSAYDLARRALWYAEKKMAGCGG</sequence>
<comment type="caution">
    <text evidence="2">The sequence shown here is derived from an EMBL/GenBank/DDBJ whole genome shotgun (WGS) entry which is preliminary data.</text>
</comment>
<feature type="compositionally biased region" description="Gly residues" evidence="1">
    <location>
        <begin position="1"/>
        <end position="15"/>
    </location>
</feature>
<reference evidence="2 3" key="1">
    <citation type="submission" date="2022-10" db="EMBL/GenBank/DDBJ databases">
        <title>Xanthomonas sp. H13-6.</title>
        <authorList>
            <person name="Liu X."/>
            <person name="Deng Z."/>
            <person name="Jiang Y."/>
            <person name="Yu T."/>
            <person name="Ai J."/>
        </authorList>
    </citation>
    <scope>NUCLEOTIDE SEQUENCE [LARGE SCALE GENOMIC DNA]</scope>
    <source>
        <strain evidence="2 3">H13-6</strain>
    </source>
</reference>
<dbReference type="RefSeq" id="WP_265128014.1">
    <property type="nucleotide sequence ID" value="NZ_JAPCHY010000008.1"/>
</dbReference>
<evidence type="ECO:0000313" key="3">
    <source>
        <dbReference type="Proteomes" id="UP001209922"/>
    </source>
</evidence>
<dbReference type="Proteomes" id="UP001209922">
    <property type="component" value="Unassembled WGS sequence"/>
</dbReference>
<feature type="region of interest" description="Disordered" evidence="1">
    <location>
        <begin position="1"/>
        <end position="24"/>
    </location>
</feature>
<name>A0ABT3JXV0_9XANT</name>
<keyword evidence="3" id="KW-1185">Reference proteome</keyword>
<protein>
    <submittedName>
        <fullName evidence="2">Uncharacterized protein</fullName>
    </submittedName>
</protein>
<evidence type="ECO:0000313" key="2">
    <source>
        <dbReference type="EMBL" id="MCW4473030.1"/>
    </source>
</evidence>
<accession>A0ABT3JXV0</accession>
<evidence type="ECO:0000256" key="1">
    <source>
        <dbReference type="SAM" id="MobiDB-lite"/>
    </source>
</evidence>